<dbReference type="GO" id="GO:0015658">
    <property type="term" value="F:branched-chain amino acid transmembrane transporter activity"/>
    <property type="evidence" value="ECO:0007669"/>
    <property type="project" value="TreeGrafter"/>
</dbReference>
<sequence>MLEVKNLLVYYGLNEAVHGVNFNLKAGQIISLIGSNGAGKTSTLNAIIGMVKKKGEVFYNGKNIIKAKTHNIVRSGLALVPEGRRVFINLSVEENIKIGAFNNMSAFDELLEKMYKLFPRLEHKRKALAGTLSGGEAQMLAIARALMSQPKLLMLDEPSLGLAPKVVGEVFSALKELNESGLSILLVEQNAFLALKSSNYTYVLENGHISLEGKSSELIGDDEIRRKYLGA</sequence>
<name>A0A7H9CF52_9BACT</name>
<feature type="domain" description="ABC transporter" evidence="6">
    <location>
        <begin position="2"/>
        <end position="231"/>
    </location>
</feature>
<evidence type="ECO:0000256" key="3">
    <source>
        <dbReference type="ARBA" id="ARBA00022741"/>
    </source>
</evidence>
<dbReference type="Gene3D" id="3.40.50.300">
    <property type="entry name" value="P-loop containing nucleotide triphosphate hydrolases"/>
    <property type="match status" value="1"/>
</dbReference>
<proteinExistence type="inferred from homology"/>
<comment type="similarity">
    <text evidence="1">Belongs to the ABC transporter superfamily.</text>
</comment>
<dbReference type="InterPro" id="IPR017871">
    <property type="entry name" value="ABC_transporter-like_CS"/>
</dbReference>
<dbReference type="GO" id="GO:0016887">
    <property type="term" value="F:ATP hydrolysis activity"/>
    <property type="evidence" value="ECO:0007669"/>
    <property type="project" value="InterPro"/>
</dbReference>
<evidence type="ECO:0000256" key="2">
    <source>
        <dbReference type="ARBA" id="ARBA00022448"/>
    </source>
</evidence>
<keyword evidence="4 7" id="KW-0067">ATP-binding</keyword>
<evidence type="ECO:0000259" key="6">
    <source>
        <dbReference type="PROSITE" id="PS50893"/>
    </source>
</evidence>
<dbReference type="InterPro" id="IPR052156">
    <property type="entry name" value="BCAA_Transport_ATP-bd_LivF"/>
</dbReference>
<dbReference type="CDD" id="cd03224">
    <property type="entry name" value="ABC_TM1139_LivF_branched"/>
    <property type="match status" value="1"/>
</dbReference>
<evidence type="ECO:0000313" key="7">
    <source>
        <dbReference type="EMBL" id="QLI04807.1"/>
    </source>
</evidence>
<dbReference type="GO" id="GO:0005524">
    <property type="term" value="F:ATP binding"/>
    <property type="evidence" value="ECO:0007669"/>
    <property type="project" value="UniProtKB-KW"/>
</dbReference>
<keyword evidence="3" id="KW-0547">Nucleotide-binding</keyword>
<dbReference type="Proteomes" id="UP000509414">
    <property type="component" value="Chromosome"/>
</dbReference>
<dbReference type="PANTHER" id="PTHR43820:SF3">
    <property type="entry name" value="BRANCHED-CHAIN AMINO ACID TRANSPORT SYSTEM,ATP-BINDING PROTEIN"/>
    <property type="match status" value="1"/>
</dbReference>
<dbReference type="RefSeq" id="WP_179975461.1">
    <property type="nucleotide sequence ID" value="NZ_CP049075.1"/>
</dbReference>
<dbReference type="PROSITE" id="PS00211">
    <property type="entry name" value="ABC_TRANSPORTER_1"/>
    <property type="match status" value="1"/>
</dbReference>
<evidence type="ECO:0000256" key="5">
    <source>
        <dbReference type="ARBA" id="ARBA00022970"/>
    </source>
</evidence>
<dbReference type="AlphaFoldDB" id="A0A7H9CF52"/>
<evidence type="ECO:0000256" key="4">
    <source>
        <dbReference type="ARBA" id="ARBA00022840"/>
    </source>
</evidence>
<protein>
    <submittedName>
        <fullName evidence="7">High-affinity branched-chain amino acid ABC transporter, ATP-binding protein</fullName>
    </submittedName>
</protein>
<keyword evidence="8" id="KW-1185">Reference proteome</keyword>
<dbReference type="PROSITE" id="PS50893">
    <property type="entry name" value="ABC_TRANSPORTER_2"/>
    <property type="match status" value="1"/>
</dbReference>
<dbReference type="EMBL" id="CP049075">
    <property type="protein sequence ID" value="QLI04807.1"/>
    <property type="molecule type" value="Genomic_DNA"/>
</dbReference>
<evidence type="ECO:0000313" key="8">
    <source>
        <dbReference type="Proteomes" id="UP000509414"/>
    </source>
</evidence>
<reference evidence="7 8" key="1">
    <citation type="submission" date="2020-02" db="EMBL/GenBank/DDBJ databases">
        <title>Complete genome sequence of the novel Campylobacter species Candidatus Campylobacter infans.</title>
        <authorList>
            <person name="Duim B."/>
            <person name="Zomer A."/>
            <person name="van der Graaf L."/>
            <person name="Wagenaar J."/>
        </authorList>
    </citation>
    <scope>NUCLEOTIDE SEQUENCE [LARGE SCALE GENOMIC DNA]</scope>
    <source>
        <strain evidence="7 8">19S00001</strain>
    </source>
</reference>
<dbReference type="GO" id="GO:0015807">
    <property type="term" value="P:L-amino acid transport"/>
    <property type="evidence" value="ECO:0007669"/>
    <property type="project" value="TreeGrafter"/>
</dbReference>
<keyword evidence="2" id="KW-0813">Transport</keyword>
<dbReference type="PANTHER" id="PTHR43820">
    <property type="entry name" value="HIGH-AFFINITY BRANCHED-CHAIN AMINO ACID TRANSPORT ATP-BINDING PROTEIN LIVF"/>
    <property type="match status" value="1"/>
</dbReference>
<organism evidence="7 8">
    <name type="scientific">Candidatus Campylobacter infans</name>
    <dbReference type="NCBI Taxonomy" id="2561898"/>
    <lineage>
        <taxon>Bacteria</taxon>
        <taxon>Pseudomonadati</taxon>
        <taxon>Campylobacterota</taxon>
        <taxon>Epsilonproteobacteria</taxon>
        <taxon>Campylobacterales</taxon>
        <taxon>Campylobacteraceae</taxon>
        <taxon>Campylobacter</taxon>
    </lineage>
</organism>
<keyword evidence="5" id="KW-0029">Amino-acid transport</keyword>
<accession>A0A7H9CF52</accession>
<dbReference type="InterPro" id="IPR027417">
    <property type="entry name" value="P-loop_NTPase"/>
</dbReference>
<dbReference type="KEGG" id="cinf:CINF_0258"/>
<dbReference type="InterPro" id="IPR003439">
    <property type="entry name" value="ABC_transporter-like_ATP-bd"/>
</dbReference>
<dbReference type="SUPFAM" id="SSF52540">
    <property type="entry name" value="P-loop containing nucleoside triphosphate hydrolases"/>
    <property type="match status" value="1"/>
</dbReference>
<dbReference type="InterPro" id="IPR003593">
    <property type="entry name" value="AAA+_ATPase"/>
</dbReference>
<evidence type="ECO:0000256" key="1">
    <source>
        <dbReference type="ARBA" id="ARBA00005417"/>
    </source>
</evidence>
<gene>
    <name evidence="7" type="primary">livF</name>
    <name evidence="7" type="ORF">CINF_0258</name>
</gene>
<dbReference type="Pfam" id="PF00005">
    <property type="entry name" value="ABC_tran"/>
    <property type="match status" value="1"/>
</dbReference>
<dbReference type="SMART" id="SM00382">
    <property type="entry name" value="AAA"/>
    <property type="match status" value="1"/>
</dbReference>